<feature type="domain" description="BTB" evidence="1">
    <location>
        <begin position="27"/>
        <end position="93"/>
    </location>
</feature>
<evidence type="ECO:0000259" key="1">
    <source>
        <dbReference type="PROSITE" id="PS50097"/>
    </source>
</evidence>
<dbReference type="WBParaSite" id="PSU_v2.g14733.t1">
    <property type="protein sequence ID" value="PSU_v2.g14733.t1"/>
    <property type="gene ID" value="PSU_v2.g14733"/>
</dbReference>
<dbReference type="SMART" id="SM00225">
    <property type="entry name" value="BTB"/>
    <property type="match status" value="1"/>
</dbReference>
<sequence>MDQQILYKFQMKRFEVFKAQDSENDHFDVIFEINGKKLYANTFMLCPISTTFKSMLSDRWTKRDETIPIQDYTFDDFKEFLTFIYSGKCALTNENVFALIDMAEFYGVPEFKEACEKFSLNIIDTDNALKIHEYAFKYSMAQLKKSINIFIAKNLSNLINSEKLQTLQKSAVKDIIESINKMSKQEELFEIIFNWAQIQATEKQKLEPNLNLNEAIKEELIDFLPFIKYEK</sequence>
<dbReference type="InterPro" id="IPR011705">
    <property type="entry name" value="BACK"/>
</dbReference>
<dbReference type="Pfam" id="PF07707">
    <property type="entry name" value="BACK"/>
    <property type="match status" value="1"/>
</dbReference>
<dbReference type="CDD" id="cd18186">
    <property type="entry name" value="BTB_POZ_ZBTB_KLHL-like"/>
    <property type="match status" value="1"/>
</dbReference>
<name>A0A914Y7K9_9BILA</name>
<dbReference type="Gene3D" id="1.25.40.420">
    <property type="match status" value="1"/>
</dbReference>
<keyword evidence="2" id="KW-1185">Reference proteome</keyword>
<dbReference type="Gene3D" id="3.30.710.10">
    <property type="entry name" value="Potassium Channel Kv1.1, Chain A"/>
    <property type="match status" value="1"/>
</dbReference>
<dbReference type="AlphaFoldDB" id="A0A914Y7K9"/>
<protein>
    <submittedName>
        <fullName evidence="3">BTB domain-containing protein</fullName>
    </submittedName>
</protein>
<dbReference type="PROSITE" id="PS50097">
    <property type="entry name" value="BTB"/>
    <property type="match status" value="1"/>
</dbReference>
<reference evidence="3" key="1">
    <citation type="submission" date="2022-11" db="UniProtKB">
        <authorList>
            <consortium name="WormBaseParasite"/>
        </authorList>
    </citation>
    <scope>IDENTIFICATION</scope>
</reference>
<evidence type="ECO:0000313" key="2">
    <source>
        <dbReference type="Proteomes" id="UP000887577"/>
    </source>
</evidence>
<proteinExistence type="predicted"/>
<organism evidence="2 3">
    <name type="scientific">Panagrolaimus superbus</name>
    <dbReference type="NCBI Taxonomy" id="310955"/>
    <lineage>
        <taxon>Eukaryota</taxon>
        <taxon>Metazoa</taxon>
        <taxon>Ecdysozoa</taxon>
        <taxon>Nematoda</taxon>
        <taxon>Chromadorea</taxon>
        <taxon>Rhabditida</taxon>
        <taxon>Tylenchina</taxon>
        <taxon>Panagrolaimomorpha</taxon>
        <taxon>Panagrolaimoidea</taxon>
        <taxon>Panagrolaimidae</taxon>
        <taxon>Panagrolaimus</taxon>
    </lineage>
</organism>
<dbReference type="Pfam" id="PF00651">
    <property type="entry name" value="BTB"/>
    <property type="match status" value="1"/>
</dbReference>
<accession>A0A914Y7K9</accession>
<evidence type="ECO:0000313" key="3">
    <source>
        <dbReference type="WBParaSite" id="PSU_v2.g14733.t1"/>
    </source>
</evidence>
<dbReference type="InterPro" id="IPR011333">
    <property type="entry name" value="SKP1/BTB/POZ_sf"/>
</dbReference>
<dbReference type="InterPro" id="IPR000210">
    <property type="entry name" value="BTB/POZ_dom"/>
</dbReference>
<dbReference type="SUPFAM" id="SSF54695">
    <property type="entry name" value="POZ domain"/>
    <property type="match status" value="1"/>
</dbReference>
<dbReference type="PANTHER" id="PTHR45632">
    <property type="entry name" value="LD33804P"/>
    <property type="match status" value="1"/>
</dbReference>
<dbReference type="Proteomes" id="UP000887577">
    <property type="component" value="Unplaced"/>
</dbReference>